<dbReference type="InterPro" id="IPR030386">
    <property type="entry name" value="G_GB1_RHD3_dom"/>
</dbReference>
<evidence type="ECO:0000256" key="3">
    <source>
        <dbReference type="ARBA" id="ARBA00022801"/>
    </source>
</evidence>
<dbReference type="InterPro" id="IPR015894">
    <property type="entry name" value="Guanylate-bd_N"/>
</dbReference>
<name>A0A8C0XBT1_CASCN</name>
<sequence>MPSIPTMRALIFLVENRKEQLMLNSEALRFLEKTSQLLVVVAIVGLCHTGKSYLMNHLAGQNSGFPLISTVRSQTKGIWMWCLPHPTNPNHTLVLLDTEGLGDVEKGDTKNDLRIFALAVLLSSTFVYNSMGTINHQALEQLHYVTELTQLIRAKSSLRPDEVEDTAEFDFTLEQKLDGHDITEDEYLVNALKLIPGTNPQTQKSNMPRECIRYFFPVHKYFVFDWPTSDKKLLYKLEKVTENQLEQNFQIQSKNFSSYILTNAKTKTLRSGIIVTGNRLGTFVKTHVDAINSGIVPYLENAMMTLAQSENSVAVQKSAYHFSEHMEPLDVHTACKREAIAVFMELSFKDDNQELQERLVDTIERKKEDFVLQNEEASLKYCQAELKKISEPLIESISRGMFSVPGGHSLYLEVKMKVKQAYQLLPRTGVKASEVFQTFLQSQAATEKSILQSVKALTEGEKTITAEKKAVKKELELLRQKQKEQEEAMKTQERSFWEHIAQLKKKWEVERQNFLRESEKMLQHKLKVQEELLVDRFKRKYEALTKEINQLNVRIKENENNQPLKTTRLVYVVCTVLFVALLKLVH</sequence>
<dbReference type="GO" id="GO:0003924">
    <property type="term" value="F:GTPase activity"/>
    <property type="evidence" value="ECO:0007669"/>
    <property type="project" value="InterPro"/>
</dbReference>
<dbReference type="GO" id="GO:0031347">
    <property type="term" value="P:regulation of defense response"/>
    <property type="evidence" value="ECO:0007669"/>
    <property type="project" value="UniProtKB-ARBA"/>
</dbReference>
<dbReference type="SUPFAM" id="SSF52540">
    <property type="entry name" value="P-loop containing nucleoside triphosphate hydrolases"/>
    <property type="match status" value="1"/>
</dbReference>
<evidence type="ECO:0000256" key="1">
    <source>
        <dbReference type="ARBA" id="ARBA00022588"/>
    </source>
</evidence>
<dbReference type="GO" id="GO:0005525">
    <property type="term" value="F:GTP binding"/>
    <property type="evidence" value="ECO:0007669"/>
    <property type="project" value="UniProtKB-KW"/>
</dbReference>
<evidence type="ECO:0000256" key="4">
    <source>
        <dbReference type="ARBA" id="ARBA00022859"/>
    </source>
</evidence>
<reference evidence="9" key="1">
    <citation type="submission" date="2023-09" db="UniProtKB">
        <authorList>
            <consortium name="Ensembl"/>
        </authorList>
    </citation>
    <scope>IDENTIFICATION</scope>
</reference>
<keyword evidence="5" id="KW-0342">GTP-binding</keyword>
<evidence type="ECO:0000256" key="6">
    <source>
        <dbReference type="PROSITE-ProRule" id="PRU01052"/>
    </source>
</evidence>
<evidence type="ECO:0000313" key="9">
    <source>
        <dbReference type="Ensembl" id="ENSCCNP00000023318.1"/>
    </source>
</evidence>
<protein>
    <recommendedName>
        <fullName evidence="8">GB1/RHD3-type G domain-containing protein</fullName>
    </recommendedName>
</protein>
<feature type="domain" description="GB1/RHD3-type G" evidence="8">
    <location>
        <begin position="35"/>
        <end position="265"/>
    </location>
</feature>
<proteinExistence type="inferred from homology"/>
<accession>A0A8C0XBT1</accession>
<dbReference type="SUPFAM" id="SSF48340">
    <property type="entry name" value="Interferon-induced guanylate-binding protein 1 (GBP1), C-terminal domain"/>
    <property type="match status" value="1"/>
</dbReference>
<organism evidence="9">
    <name type="scientific">Castor canadensis</name>
    <name type="common">American beaver</name>
    <dbReference type="NCBI Taxonomy" id="51338"/>
    <lineage>
        <taxon>Eukaryota</taxon>
        <taxon>Metazoa</taxon>
        <taxon>Chordata</taxon>
        <taxon>Craniata</taxon>
        <taxon>Vertebrata</taxon>
        <taxon>Euteleostomi</taxon>
        <taxon>Mammalia</taxon>
        <taxon>Eutheria</taxon>
        <taxon>Euarchontoglires</taxon>
        <taxon>Glires</taxon>
        <taxon>Rodentia</taxon>
        <taxon>Castorimorpha</taxon>
        <taxon>Castoridae</taxon>
        <taxon>Castor</taxon>
    </lineage>
</organism>
<dbReference type="Pfam" id="PF02263">
    <property type="entry name" value="GBP"/>
    <property type="match status" value="1"/>
</dbReference>
<dbReference type="Ensembl" id="ENSCCNT00000029798.1">
    <property type="protein sequence ID" value="ENSCCNP00000023318.1"/>
    <property type="gene ID" value="ENSCCNG00000022879.1"/>
</dbReference>
<dbReference type="InterPro" id="IPR037684">
    <property type="entry name" value="GBP_C"/>
</dbReference>
<dbReference type="GO" id="GO:0071346">
    <property type="term" value="P:cellular response to type II interferon"/>
    <property type="evidence" value="ECO:0007669"/>
    <property type="project" value="UniProtKB-ARBA"/>
</dbReference>
<feature type="coiled-coil region" evidence="7">
    <location>
        <begin position="461"/>
        <end position="495"/>
    </location>
</feature>
<evidence type="ECO:0000256" key="2">
    <source>
        <dbReference type="ARBA" id="ARBA00022741"/>
    </source>
</evidence>
<dbReference type="PROSITE" id="PS51715">
    <property type="entry name" value="G_GB1_RHD3"/>
    <property type="match status" value="1"/>
</dbReference>
<comment type="similarity">
    <text evidence="6">Belongs to the TRAFAC class dynamin-like GTPase superfamily. GB1/RHD3 GTPase family.</text>
</comment>
<keyword evidence="3" id="KW-0378">Hydrolase</keyword>
<keyword evidence="7" id="KW-0175">Coiled coil</keyword>
<evidence type="ECO:0000256" key="7">
    <source>
        <dbReference type="SAM" id="Coils"/>
    </source>
</evidence>
<dbReference type="PANTHER" id="PTHR10751">
    <property type="entry name" value="GUANYLATE BINDING PROTEIN"/>
    <property type="match status" value="1"/>
</dbReference>
<evidence type="ECO:0000256" key="5">
    <source>
        <dbReference type="ARBA" id="ARBA00023134"/>
    </source>
</evidence>
<dbReference type="FunFam" id="3.40.50.300:FF:000422">
    <property type="entry name" value="Guanylate-binding protein 1"/>
    <property type="match status" value="1"/>
</dbReference>
<dbReference type="FunFam" id="1.20.1000.10:FF:000001">
    <property type="entry name" value="Guanylate binding protein 1"/>
    <property type="match status" value="1"/>
</dbReference>
<dbReference type="CDD" id="cd01851">
    <property type="entry name" value="GBP"/>
    <property type="match status" value="1"/>
</dbReference>
<dbReference type="Pfam" id="PF02841">
    <property type="entry name" value="GBP_C"/>
    <property type="match status" value="1"/>
</dbReference>
<dbReference type="Gene3D" id="3.40.50.300">
    <property type="entry name" value="P-loop containing nucleotide triphosphate hydrolases"/>
    <property type="match status" value="1"/>
</dbReference>
<dbReference type="InterPro" id="IPR027417">
    <property type="entry name" value="P-loop_NTPase"/>
</dbReference>
<evidence type="ECO:0000259" key="8">
    <source>
        <dbReference type="PROSITE" id="PS51715"/>
    </source>
</evidence>
<keyword evidence="1" id="KW-0399">Innate immunity</keyword>
<feature type="coiled-coil region" evidence="7">
    <location>
        <begin position="527"/>
        <end position="561"/>
    </location>
</feature>
<dbReference type="AlphaFoldDB" id="A0A8C0XBT1"/>
<dbReference type="InterPro" id="IPR003191">
    <property type="entry name" value="Guanylate-bd/ATL_C"/>
</dbReference>
<dbReference type="Gene3D" id="1.20.1000.10">
    <property type="entry name" value="Guanylate-binding protein, C-terminal domain"/>
    <property type="match status" value="1"/>
</dbReference>
<dbReference type="InterPro" id="IPR036543">
    <property type="entry name" value="Guanylate-bd_C_sf"/>
</dbReference>
<keyword evidence="2" id="KW-0547">Nucleotide-binding</keyword>
<keyword evidence="4" id="KW-0391">Immunity</keyword>
<dbReference type="CDD" id="cd16269">
    <property type="entry name" value="GBP_C"/>
    <property type="match status" value="1"/>
</dbReference>